<dbReference type="InterPro" id="IPR009057">
    <property type="entry name" value="Homeodomain-like_sf"/>
</dbReference>
<keyword evidence="1 7" id="KW-0597">Phosphoprotein</keyword>
<dbReference type="EMBL" id="FXYH01000001">
    <property type="protein sequence ID" value="SMX32907.1"/>
    <property type="molecule type" value="Genomic_DNA"/>
</dbReference>
<dbReference type="Pfam" id="PF25601">
    <property type="entry name" value="AAA_lid_14"/>
    <property type="match status" value="1"/>
</dbReference>
<dbReference type="SUPFAM" id="SSF52172">
    <property type="entry name" value="CheY-like"/>
    <property type="match status" value="1"/>
</dbReference>
<keyword evidence="6" id="KW-0804">Transcription</keyword>
<dbReference type="InterPro" id="IPR002078">
    <property type="entry name" value="Sigma_54_int"/>
</dbReference>
<dbReference type="GO" id="GO:0005524">
    <property type="term" value="F:ATP binding"/>
    <property type="evidence" value="ECO:0007669"/>
    <property type="project" value="UniProtKB-KW"/>
</dbReference>
<evidence type="ECO:0000256" key="7">
    <source>
        <dbReference type="PROSITE-ProRule" id="PRU00169"/>
    </source>
</evidence>
<evidence type="ECO:0000313" key="11">
    <source>
        <dbReference type="Proteomes" id="UP000220836"/>
    </source>
</evidence>
<dbReference type="SUPFAM" id="SSF46689">
    <property type="entry name" value="Homeodomain-like"/>
    <property type="match status" value="1"/>
</dbReference>
<dbReference type="InterPro" id="IPR001789">
    <property type="entry name" value="Sig_transdc_resp-reg_receiver"/>
</dbReference>
<gene>
    <name evidence="10" type="primary">dctD_2</name>
    <name evidence="10" type="ORF">PEV8663_00133</name>
</gene>
<dbReference type="PROSITE" id="PS50045">
    <property type="entry name" value="SIGMA54_INTERACT_4"/>
    <property type="match status" value="1"/>
</dbReference>
<dbReference type="OrthoDB" id="9802388at2"/>
<evidence type="ECO:0000256" key="4">
    <source>
        <dbReference type="ARBA" id="ARBA00023012"/>
    </source>
</evidence>
<protein>
    <submittedName>
        <fullName evidence="10">C4-dicarboxylate transport transcriptional regulatory protein DctD</fullName>
    </submittedName>
</protein>
<dbReference type="PROSITE" id="PS50110">
    <property type="entry name" value="RESPONSE_REGULATORY"/>
    <property type="match status" value="1"/>
</dbReference>
<dbReference type="InterPro" id="IPR027417">
    <property type="entry name" value="P-loop_NTPase"/>
</dbReference>
<accession>A0A238JRT1</accession>
<dbReference type="FunFam" id="3.40.50.2300:FF:000018">
    <property type="entry name" value="DNA-binding transcriptional regulator NtrC"/>
    <property type="match status" value="1"/>
</dbReference>
<dbReference type="InterPro" id="IPR002197">
    <property type="entry name" value="HTH_Fis"/>
</dbReference>
<evidence type="ECO:0000259" key="9">
    <source>
        <dbReference type="PROSITE" id="PS50110"/>
    </source>
</evidence>
<dbReference type="Proteomes" id="UP000220836">
    <property type="component" value="Unassembled WGS sequence"/>
</dbReference>
<dbReference type="Pfam" id="PF02954">
    <property type="entry name" value="HTH_8"/>
    <property type="match status" value="1"/>
</dbReference>
<dbReference type="InterPro" id="IPR011006">
    <property type="entry name" value="CheY-like_superfamily"/>
</dbReference>
<organism evidence="10 11">
    <name type="scientific">Pelagimonas varians</name>
    <dbReference type="NCBI Taxonomy" id="696760"/>
    <lineage>
        <taxon>Bacteria</taxon>
        <taxon>Pseudomonadati</taxon>
        <taxon>Pseudomonadota</taxon>
        <taxon>Alphaproteobacteria</taxon>
        <taxon>Rhodobacterales</taxon>
        <taxon>Roseobacteraceae</taxon>
        <taxon>Pelagimonas</taxon>
    </lineage>
</organism>
<dbReference type="Gene3D" id="3.40.50.300">
    <property type="entry name" value="P-loop containing nucleotide triphosphate hydrolases"/>
    <property type="match status" value="1"/>
</dbReference>
<dbReference type="PRINTS" id="PR01590">
    <property type="entry name" value="HTHFIS"/>
</dbReference>
<keyword evidence="5" id="KW-0805">Transcription regulation</keyword>
<reference evidence="10 11" key="1">
    <citation type="submission" date="2017-05" db="EMBL/GenBank/DDBJ databases">
        <authorList>
            <person name="Song R."/>
            <person name="Chenine A.L."/>
            <person name="Ruprecht R.M."/>
        </authorList>
    </citation>
    <scope>NUCLEOTIDE SEQUENCE [LARGE SCALE GENOMIC DNA]</scope>
    <source>
        <strain evidence="10 11">CECT 8663</strain>
    </source>
</reference>
<name>A0A238JRT1_9RHOB</name>
<dbReference type="PANTHER" id="PTHR32071:SF57">
    <property type="entry name" value="C4-DICARBOXYLATE TRANSPORT TRANSCRIPTIONAL REGULATORY PROTEIN DCTD"/>
    <property type="match status" value="1"/>
</dbReference>
<evidence type="ECO:0000313" key="10">
    <source>
        <dbReference type="EMBL" id="SMX32907.1"/>
    </source>
</evidence>
<dbReference type="AlphaFoldDB" id="A0A238JRT1"/>
<evidence type="ECO:0000256" key="3">
    <source>
        <dbReference type="ARBA" id="ARBA00022840"/>
    </source>
</evidence>
<evidence type="ECO:0000256" key="5">
    <source>
        <dbReference type="ARBA" id="ARBA00023015"/>
    </source>
</evidence>
<dbReference type="Pfam" id="PF00072">
    <property type="entry name" value="Response_reg"/>
    <property type="match status" value="1"/>
</dbReference>
<dbReference type="Gene3D" id="1.10.8.60">
    <property type="match status" value="1"/>
</dbReference>
<dbReference type="Pfam" id="PF14532">
    <property type="entry name" value="Sigma54_activ_2"/>
    <property type="match status" value="1"/>
</dbReference>
<dbReference type="GO" id="GO:0043565">
    <property type="term" value="F:sequence-specific DNA binding"/>
    <property type="evidence" value="ECO:0007669"/>
    <property type="project" value="InterPro"/>
</dbReference>
<proteinExistence type="predicted"/>
<keyword evidence="3" id="KW-0067">ATP-binding</keyword>
<dbReference type="SMART" id="SM00448">
    <property type="entry name" value="REC"/>
    <property type="match status" value="1"/>
</dbReference>
<feature type="domain" description="Response regulatory" evidence="9">
    <location>
        <begin position="2"/>
        <end position="116"/>
    </location>
</feature>
<evidence type="ECO:0000256" key="1">
    <source>
        <dbReference type="ARBA" id="ARBA00022553"/>
    </source>
</evidence>
<dbReference type="PANTHER" id="PTHR32071">
    <property type="entry name" value="TRANSCRIPTIONAL REGULATORY PROTEIN"/>
    <property type="match status" value="1"/>
</dbReference>
<sequence length="409" mass="44210">MKVLLVDDDPEVREALVQTLELAEIETLSAGSFLEAKDYINAKFDGVIVSDIRMPGRDGFHLLDFTRGQDIDLPVVLLTGEGDIPMAVKAMSMGAFSFLEKPCGASELISVVKRAMHTRSLVLENRLLKAQLETGDPAARLIFGISAKAETLRTRVRAAAQAGTDVLLSGAPGTGISKVAEVVHLGAVRAKGPFEKRAAAAMDRSDLETVWASCVTGTLFLDEIGALPMDTQVALMDLLERGGAILIGGTTQDLSELVAQGKFSAELYYRLEVMQLRIPALAERPEDIPVLFRHYVAQAAEQAGLSVPEIPDDLLASLVARDWPGNARALMSEAMRLVLGLAEENAVPVDDLGLSERMAQVERSLLAEALGQAGGQARLAAELLKLPRKTFYDKMAKYGLRPDDFRKTE</sequence>
<feature type="modified residue" description="4-aspartylphosphate" evidence="7">
    <location>
        <position position="51"/>
    </location>
</feature>
<dbReference type="Gene3D" id="1.10.10.60">
    <property type="entry name" value="Homeodomain-like"/>
    <property type="match status" value="1"/>
</dbReference>
<evidence type="ECO:0000256" key="2">
    <source>
        <dbReference type="ARBA" id="ARBA00022741"/>
    </source>
</evidence>
<keyword evidence="4" id="KW-0902">Two-component regulatory system</keyword>
<dbReference type="GO" id="GO:0006355">
    <property type="term" value="P:regulation of DNA-templated transcription"/>
    <property type="evidence" value="ECO:0007669"/>
    <property type="project" value="InterPro"/>
</dbReference>
<dbReference type="GO" id="GO:0000160">
    <property type="term" value="P:phosphorelay signal transduction system"/>
    <property type="evidence" value="ECO:0007669"/>
    <property type="project" value="UniProtKB-KW"/>
</dbReference>
<dbReference type="InterPro" id="IPR058031">
    <property type="entry name" value="AAA_lid_NorR"/>
</dbReference>
<dbReference type="RefSeq" id="WP_097802697.1">
    <property type="nucleotide sequence ID" value="NZ_FXYH01000001.1"/>
</dbReference>
<evidence type="ECO:0000259" key="8">
    <source>
        <dbReference type="PROSITE" id="PS50045"/>
    </source>
</evidence>
<keyword evidence="11" id="KW-1185">Reference proteome</keyword>
<dbReference type="Gene3D" id="3.40.50.2300">
    <property type="match status" value="1"/>
</dbReference>
<feature type="domain" description="Sigma-54 factor interaction" evidence="8">
    <location>
        <begin position="142"/>
        <end position="339"/>
    </location>
</feature>
<evidence type="ECO:0000256" key="6">
    <source>
        <dbReference type="ARBA" id="ARBA00023163"/>
    </source>
</evidence>
<dbReference type="SUPFAM" id="SSF52540">
    <property type="entry name" value="P-loop containing nucleoside triphosphate hydrolases"/>
    <property type="match status" value="1"/>
</dbReference>
<keyword evidence="2" id="KW-0547">Nucleotide-binding</keyword>